<organism evidence="11 12">
    <name type="scientific">Chitinophaga skermanii</name>
    <dbReference type="NCBI Taxonomy" id="331697"/>
    <lineage>
        <taxon>Bacteria</taxon>
        <taxon>Pseudomonadati</taxon>
        <taxon>Bacteroidota</taxon>
        <taxon>Chitinophagia</taxon>
        <taxon>Chitinophagales</taxon>
        <taxon>Chitinophagaceae</taxon>
        <taxon>Chitinophaga</taxon>
    </lineage>
</organism>
<proteinExistence type="inferred from homology"/>
<dbReference type="InterPro" id="IPR005746">
    <property type="entry name" value="Thioredoxin"/>
</dbReference>
<evidence type="ECO:0000256" key="4">
    <source>
        <dbReference type="ARBA" id="ARBA00023157"/>
    </source>
</evidence>
<gene>
    <name evidence="11" type="ORF">LX64_00512</name>
</gene>
<evidence type="ECO:0000259" key="10">
    <source>
        <dbReference type="PROSITE" id="PS51352"/>
    </source>
</evidence>
<keyword evidence="5 9" id="KW-0676">Redox-active center</keyword>
<feature type="disulfide bond" description="Redox-active" evidence="9">
    <location>
        <begin position="30"/>
        <end position="33"/>
    </location>
</feature>
<dbReference type="OrthoDB" id="9790390at2"/>
<dbReference type="Pfam" id="PF00085">
    <property type="entry name" value="Thioredoxin"/>
    <property type="match status" value="1"/>
</dbReference>
<dbReference type="PIRSF" id="PIRSF000077">
    <property type="entry name" value="Thioredoxin"/>
    <property type="match status" value="1"/>
</dbReference>
<evidence type="ECO:0000256" key="7">
    <source>
        <dbReference type="PIRNR" id="PIRNR000077"/>
    </source>
</evidence>
<dbReference type="FunFam" id="3.40.30.10:FF:000001">
    <property type="entry name" value="Thioredoxin"/>
    <property type="match status" value="1"/>
</dbReference>
<dbReference type="SUPFAM" id="SSF52833">
    <property type="entry name" value="Thioredoxin-like"/>
    <property type="match status" value="1"/>
</dbReference>
<feature type="domain" description="Thioredoxin" evidence="10">
    <location>
        <begin position="1"/>
        <end position="106"/>
    </location>
</feature>
<dbReference type="Proteomes" id="UP000249547">
    <property type="component" value="Unassembled WGS sequence"/>
</dbReference>
<evidence type="ECO:0000256" key="8">
    <source>
        <dbReference type="PIRSR" id="PIRSR000077-1"/>
    </source>
</evidence>
<keyword evidence="4 9" id="KW-1015">Disulfide bond</keyword>
<evidence type="ECO:0000256" key="2">
    <source>
        <dbReference type="ARBA" id="ARBA00022448"/>
    </source>
</evidence>
<feature type="active site" description="Nucleophile" evidence="8">
    <location>
        <position position="33"/>
    </location>
</feature>
<dbReference type="CDD" id="cd02947">
    <property type="entry name" value="TRX_family"/>
    <property type="match status" value="1"/>
</dbReference>
<dbReference type="PANTHER" id="PTHR45663">
    <property type="entry name" value="GEO12009P1"/>
    <property type="match status" value="1"/>
</dbReference>
<keyword evidence="12" id="KW-1185">Reference proteome</keyword>
<dbReference type="InterPro" id="IPR013766">
    <property type="entry name" value="Thioredoxin_domain"/>
</dbReference>
<protein>
    <recommendedName>
        <fullName evidence="6 7">Thioredoxin</fullName>
    </recommendedName>
</protein>
<evidence type="ECO:0000313" key="11">
    <source>
        <dbReference type="EMBL" id="RAJ10905.1"/>
    </source>
</evidence>
<evidence type="ECO:0000256" key="9">
    <source>
        <dbReference type="PIRSR" id="PIRSR000077-4"/>
    </source>
</evidence>
<evidence type="ECO:0000256" key="6">
    <source>
        <dbReference type="NCBIfam" id="TIGR01068"/>
    </source>
</evidence>
<dbReference type="GO" id="GO:0045454">
    <property type="term" value="P:cell redox homeostasis"/>
    <property type="evidence" value="ECO:0007669"/>
    <property type="project" value="TreeGrafter"/>
</dbReference>
<feature type="site" description="Deprotonates C-terminal active site Cys" evidence="8">
    <location>
        <position position="24"/>
    </location>
</feature>
<evidence type="ECO:0000256" key="3">
    <source>
        <dbReference type="ARBA" id="ARBA00022982"/>
    </source>
</evidence>
<accession>A0A327R3W7</accession>
<feature type="active site" description="Nucleophile" evidence="8">
    <location>
        <position position="30"/>
    </location>
</feature>
<dbReference type="NCBIfam" id="TIGR01068">
    <property type="entry name" value="thioredoxin"/>
    <property type="match status" value="1"/>
</dbReference>
<evidence type="ECO:0000256" key="1">
    <source>
        <dbReference type="ARBA" id="ARBA00008987"/>
    </source>
</evidence>
<dbReference type="InterPro" id="IPR036249">
    <property type="entry name" value="Thioredoxin-like_sf"/>
</dbReference>
<dbReference type="PROSITE" id="PS51352">
    <property type="entry name" value="THIOREDOXIN_2"/>
    <property type="match status" value="1"/>
</dbReference>
<feature type="site" description="Contributes to redox potential value" evidence="8">
    <location>
        <position position="32"/>
    </location>
</feature>
<reference evidence="11 12" key="1">
    <citation type="submission" date="2018-06" db="EMBL/GenBank/DDBJ databases">
        <title>Genomic Encyclopedia of Archaeal and Bacterial Type Strains, Phase II (KMG-II): from individual species to whole genera.</title>
        <authorList>
            <person name="Goeker M."/>
        </authorList>
    </citation>
    <scope>NUCLEOTIDE SEQUENCE [LARGE SCALE GENOMIC DNA]</scope>
    <source>
        <strain evidence="11 12">DSM 23857</strain>
    </source>
</reference>
<dbReference type="PRINTS" id="PR00421">
    <property type="entry name" value="THIOREDOXIN"/>
</dbReference>
<comment type="similarity">
    <text evidence="1 7">Belongs to the thioredoxin family.</text>
</comment>
<evidence type="ECO:0000256" key="5">
    <source>
        <dbReference type="ARBA" id="ARBA00023284"/>
    </source>
</evidence>
<dbReference type="RefSeq" id="WP_111596024.1">
    <property type="nucleotide sequence ID" value="NZ_QLLL01000001.1"/>
</dbReference>
<keyword evidence="3" id="KW-0249">Electron transport</keyword>
<dbReference type="GO" id="GO:0005829">
    <property type="term" value="C:cytosol"/>
    <property type="evidence" value="ECO:0007669"/>
    <property type="project" value="TreeGrafter"/>
</dbReference>
<sequence length="107" mass="12166">MIFVTSDNRFESDVLYVDKLVLVDVVAEWCRPCKEMRPIMEELAKTFAGKLIVGLIDLDSNPKTAKHYKIHSIPTFLLFKNGKLVEKIVGAHPMAEFVKHIEKHGSV</sequence>
<keyword evidence="2" id="KW-0813">Transport</keyword>
<dbReference type="Gene3D" id="3.40.30.10">
    <property type="entry name" value="Glutaredoxin"/>
    <property type="match status" value="1"/>
</dbReference>
<dbReference type="AlphaFoldDB" id="A0A327R3W7"/>
<comment type="caution">
    <text evidence="11">The sequence shown here is derived from an EMBL/GenBank/DDBJ whole genome shotgun (WGS) entry which is preliminary data.</text>
</comment>
<feature type="site" description="Contributes to redox potential value" evidence="8">
    <location>
        <position position="31"/>
    </location>
</feature>
<evidence type="ECO:0000313" key="12">
    <source>
        <dbReference type="Proteomes" id="UP000249547"/>
    </source>
</evidence>
<dbReference type="EMBL" id="QLLL01000001">
    <property type="protein sequence ID" value="RAJ10905.1"/>
    <property type="molecule type" value="Genomic_DNA"/>
</dbReference>
<dbReference type="PANTHER" id="PTHR45663:SF11">
    <property type="entry name" value="GEO12009P1"/>
    <property type="match status" value="1"/>
</dbReference>
<name>A0A327R3W7_9BACT</name>
<dbReference type="GO" id="GO:0015035">
    <property type="term" value="F:protein-disulfide reductase activity"/>
    <property type="evidence" value="ECO:0007669"/>
    <property type="project" value="UniProtKB-UniRule"/>
</dbReference>